<gene>
    <name evidence="1" type="ORF">HCDG_01608</name>
</gene>
<protein>
    <submittedName>
        <fullName evidence="1">Uncharacterized protein</fullName>
    </submittedName>
</protein>
<dbReference type="Proteomes" id="UP000002624">
    <property type="component" value="Unassembled WGS sequence"/>
</dbReference>
<accession>C6H847</accession>
<dbReference type="AlphaFoldDB" id="C6H847"/>
<dbReference type="EMBL" id="GG692420">
    <property type="protein sequence ID" value="EER43578.1"/>
    <property type="molecule type" value="Genomic_DNA"/>
</dbReference>
<name>C6H847_AJECH</name>
<proteinExistence type="predicted"/>
<dbReference type="VEuPathDB" id="FungiDB:HCDG_01608"/>
<dbReference type="OrthoDB" id="10389478at2759"/>
<organism evidence="1 2">
    <name type="scientific">Ajellomyces capsulatus (strain H143)</name>
    <name type="common">Darling's disease fungus</name>
    <name type="synonym">Histoplasma capsulatum</name>
    <dbReference type="NCBI Taxonomy" id="544712"/>
    <lineage>
        <taxon>Eukaryota</taxon>
        <taxon>Fungi</taxon>
        <taxon>Dikarya</taxon>
        <taxon>Ascomycota</taxon>
        <taxon>Pezizomycotina</taxon>
        <taxon>Eurotiomycetes</taxon>
        <taxon>Eurotiomycetidae</taxon>
        <taxon>Onygenales</taxon>
        <taxon>Ajellomycetaceae</taxon>
        <taxon>Histoplasma</taxon>
    </lineage>
</organism>
<evidence type="ECO:0000313" key="1">
    <source>
        <dbReference type="EMBL" id="EER43578.1"/>
    </source>
</evidence>
<evidence type="ECO:0000313" key="2">
    <source>
        <dbReference type="Proteomes" id="UP000002624"/>
    </source>
</evidence>
<dbReference type="HOGENOM" id="CLU_1805639_0_0_1"/>
<reference evidence="2" key="1">
    <citation type="submission" date="2009-05" db="EMBL/GenBank/DDBJ databases">
        <title>The genome sequence of Ajellomyces capsulatus strain H143.</title>
        <authorList>
            <person name="Champion M."/>
            <person name="Cuomo C.A."/>
            <person name="Ma L.-J."/>
            <person name="Henn M.R."/>
            <person name="Sil A."/>
            <person name="Goldman B."/>
            <person name="Young S.K."/>
            <person name="Kodira C.D."/>
            <person name="Zeng Q."/>
            <person name="Koehrsen M."/>
            <person name="Alvarado L."/>
            <person name="Berlin A.M."/>
            <person name="Borenstein D."/>
            <person name="Chen Z."/>
            <person name="Engels R."/>
            <person name="Freedman E."/>
            <person name="Gellesch M."/>
            <person name="Goldberg J."/>
            <person name="Griggs A."/>
            <person name="Gujja S."/>
            <person name="Heiman D.I."/>
            <person name="Hepburn T.A."/>
            <person name="Howarth C."/>
            <person name="Jen D."/>
            <person name="Larson L."/>
            <person name="Lewis B."/>
            <person name="Mehta T."/>
            <person name="Park D."/>
            <person name="Pearson M."/>
            <person name="Roberts A."/>
            <person name="Saif S."/>
            <person name="Shea T.D."/>
            <person name="Shenoy N."/>
            <person name="Sisk P."/>
            <person name="Stolte C."/>
            <person name="Sykes S."/>
            <person name="Walk T."/>
            <person name="White J."/>
            <person name="Yandava C."/>
            <person name="Klein B."/>
            <person name="McEwen J.G."/>
            <person name="Puccia R."/>
            <person name="Goldman G.H."/>
            <person name="Felipe M.S."/>
            <person name="Nino-Vega G."/>
            <person name="San-Blas G."/>
            <person name="Taylor J.W."/>
            <person name="Mendoza L."/>
            <person name="Galagan J.E."/>
            <person name="Nusbaum C."/>
            <person name="Birren B.W."/>
        </authorList>
    </citation>
    <scope>NUCLEOTIDE SEQUENCE [LARGE SCALE GENOMIC DNA]</scope>
    <source>
        <strain evidence="2">H143</strain>
    </source>
</reference>
<sequence length="143" mass="15779">MVELVNDRKRKRECGLTRPGGFAVGEAKRTTSIDIDAPRVVQIVGPEFRLNTVPLNRYGGTPYPSIHHFIVRSGRISFQHSVESVNESWDSSISLGGTPQSSRTLPSLQALKLQRSQTISITYLGHNPITRSGSPDNPSLRIN</sequence>